<reference evidence="1" key="1">
    <citation type="journal article" date="2022" name="Int. J. Mol. Sci.">
        <title>Draft Genome of Tanacetum Coccineum: Genomic Comparison of Closely Related Tanacetum-Family Plants.</title>
        <authorList>
            <person name="Yamashiro T."/>
            <person name="Shiraishi A."/>
            <person name="Nakayama K."/>
            <person name="Satake H."/>
        </authorList>
    </citation>
    <scope>NUCLEOTIDE SEQUENCE</scope>
</reference>
<accession>A0ABQ5FTN6</accession>
<dbReference type="Proteomes" id="UP001151760">
    <property type="component" value="Unassembled WGS sequence"/>
</dbReference>
<evidence type="ECO:0000313" key="1">
    <source>
        <dbReference type="EMBL" id="GJT66721.1"/>
    </source>
</evidence>
<proteinExistence type="predicted"/>
<keyword evidence="2" id="KW-1185">Reference proteome</keyword>
<evidence type="ECO:0000313" key="2">
    <source>
        <dbReference type="Proteomes" id="UP001151760"/>
    </source>
</evidence>
<organism evidence="1 2">
    <name type="scientific">Tanacetum coccineum</name>
    <dbReference type="NCBI Taxonomy" id="301880"/>
    <lineage>
        <taxon>Eukaryota</taxon>
        <taxon>Viridiplantae</taxon>
        <taxon>Streptophyta</taxon>
        <taxon>Embryophyta</taxon>
        <taxon>Tracheophyta</taxon>
        <taxon>Spermatophyta</taxon>
        <taxon>Magnoliopsida</taxon>
        <taxon>eudicotyledons</taxon>
        <taxon>Gunneridae</taxon>
        <taxon>Pentapetalae</taxon>
        <taxon>asterids</taxon>
        <taxon>campanulids</taxon>
        <taxon>Asterales</taxon>
        <taxon>Asteraceae</taxon>
        <taxon>Asteroideae</taxon>
        <taxon>Anthemideae</taxon>
        <taxon>Anthemidinae</taxon>
        <taxon>Tanacetum</taxon>
    </lineage>
</organism>
<comment type="caution">
    <text evidence="1">The sequence shown here is derived from an EMBL/GenBank/DDBJ whole genome shotgun (WGS) entry which is preliminary data.</text>
</comment>
<sequence>MILSQPSLHTFNDVPVCDLYLSIGLRMVDRGKGLEYTKFLAKESEYSFSELLPIIRDDYLGSSKLAYNRSIVMTRNLEPLRDISRGLTISIRHWEKGHAKVMGFISCMDFLDDALKLVLALYIAAMVFGECTQIVGDVGRRVCSASFIVNMEDDANINTLTIEQYLAWVQDDIRPGVVKPKIRNNIDFEINRNFIRELRRKLFKGIDDEDAHEHVRRVLEIADVFHFNGVTHDAVILKVFPITLKGPALRWIARLLAGLVTTWDLLKKAFIKKYCPLSKLPRN</sequence>
<reference evidence="1" key="2">
    <citation type="submission" date="2022-01" db="EMBL/GenBank/DDBJ databases">
        <authorList>
            <person name="Yamashiro T."/>
            <person name="Shiraishi A."/>
            <person name="Satake H."/>
            <person name="Nakayama K."/>
        </authorList>
    </citation>
    <scope>NUCLEOTIDE SEQUENCE</scope>
</reference>
<dbReference type="EMBL" id="BQNB010017740">
    <property type="protein sequence ID" value="GJT66721.1"/>
    <property type="molecule type" value="Genomic_DNA"/>
</dbReference>
<dbReference type="PANTHER" id="PTHR33223">
    <property type="entry name" value="CCHC-TYPE DOMAIN-CONTAINING PROTEIN"/>
    <property type="match status" value="1"/>
</dbReference>
<gene>
    <name evidence="1" type="ORF">Tco_1018201</name>
</gene>
<protein>
    <submittedName>
        <fullName evidence="1">Uncharacterized protein</fullName>
    </submittedName>
</protein>
<dbReference type="PANTHER" id="PTHR33223:SF11">
    <property type="entry name" value="ELEMENT PROTEIN, PUTATIVE-RELATED"/>
    <property type="match status" value="1"/>
</dbReference>
<name>A0ABQ5FTN6_9ASTR</name>